<dbReference type="KEGG" id="dfa:DFA_12097"/>
<dbReference type="PIRSF" id="PIRSF000349">
    <property type="entry name" value="SODismutase"/>
    <property type="match status" value="1"/>
</dbReference>
<dbReference type="FunFam" id="1.10.287.990:FF:000001">
    <property type="entry name" value="Superoxide dismutase"/>
    <property type="match status" value="1"/>
</dbReference>
<accession>F4QFT0</accession>
<evidence type="ECO:0000259" key="10">
    <source>
        <dbReference type="Pfam" id="PF00081"/>
    </source>
</evidence>
<dbReference type="RefSeq" id="XP_004351036.1">
    <property type="nucleotide sequence ID" value="XM_004350984.1"/>
</dbReference>
<evidence type="ECO:0000256" key="7">
    <source>
        <dbReference type="ARBA" id="ARBA00049204"/>
    </source>
</evidence>
<dbReference type="InterPro" id="IPR036314">
    <property type="entry name" value="SOD_C_sf"/>
</dbReference>
<dbReference type="STRING" id="1054147.F4QFT0"/>
<dbReference type="OrthoDB" id="239262at2759"/>
<keyword evidence="13" id="KW-1185">Reference proteome</keyword>
<dbReference type="EMBL" id="GL883029">
    <property type="protein sequence ID" value="EGG14327.1"/>
    <property type="molecule type" value="Genomic_DNA"/>
</dbReference>
<evidence type="ECO:0000256" key="3">
    <source>
        <dbReference type="ARBA" id="ARBA00012682"/>
    </source>
</evidence>
<gene>
    <name evidence="12" type="primary">sod2</name>
    <name evidence="12" type="ORF">DFA_12097</name>
</gene>
<dbReference type="InterPro" id="IPR050265">
    <property type="entry name" value="Fe/Mn_Superoxide_Dismutase"/>
</dbReference>
<dbReference type="Proteomes" id="UP000007797">
    <property type="component" value="Unassembled WGS sequence"/>
</dbReference>
<dbReference type="Gene3D" id="3.55.40.20">
    <property type="entry name" value="Iron/manganese superoxide dismutase, C-terminal domain"/>
    <property type="match status" value="1"/>
</dbReference>
<evidence type="ECO:0000256" key="4">
    <source>
        <dbReference type="ARBA" id="ARBA00022723"/>
    </source>
</evidence>
<dbReference type="Pfam" id="PF00081">
    <property type="entry name" value="Sod_Fe_N"/>
    <property type="match status" value="1"/>
</dbReference>
<feature type="binding site" evidence="8">
    <location>
        <position position="184"/>
    </location>
    <ligand>
        <name>Mn(2+)</name>
        <dbReference type="ChEBI" id="CHEBI:29035"/>
    </ligand>
</feature>
<dbReference type="InterPro" id="IPR019833">
    <property type="entry name" value="Mn/Fe_SOD_BS"/>
</dbReference>
<dbReference type="SUPFAM" id="SSF54719">
    <property type="entry name" value="Fe,Mn superoxide dismutase (SOD), C-terminal domain"/>
    <property type="match status" value="1"/>
</dbReference>
<dbReference type="GO" id="GO:0004784">
    <property type="term" value="F:superoxide dismutase activity"/>
    <property type="evidence" value="ECO:0007669"/>
    <property type="project" value="UniProtKB-EC"/>
</dbReference>
<feature type="domain" description="Manganese/iron superoxide dismutase C-terminal" evidence="11">
    <location>
        <begin position="115"/>
        <end position="217"/>
    </location>
</feature>
<dbReference type="SUPFAM" id="SSF46609">
    <property type="entry name" value="Fe,Mn superoxide dismutase (SOD), N-terminal domain"/>
    <property type="match status" value="1"/>
</dbReference>
<organism evidence="12 13">
    <name type="scientific">Cavenderia fasciculata</name>
    <name type="common">Slime mold</name>
    <name type="synonym">Dictyostelium fasciculatum</name>
    <dbReference type="NCBI Taxonomy" id="261658"/>
    <lineage>
        <taxon>Eukaryota</taxon>
        <taxon>Amoebozoa</taxon>
        <taxon>Evosea</taxon>
        <taxon>Eumycetozoa</taxon>
        <taxon>Dictyostelia</taxon>
        <taxon>Acytosteliales</taxon>
        <taxon>Cavenderiaceae</taxon>
        <taxon>Cavenderia</taxon>
    </lineage>
</organism>
<dbReference type="InterPro" id="IPR019831">
    <property type="entry name" value="Mn/Fe_SOD_N"/>
</dbReference>
<dbReference type="PANTHER" id="PTHR11404:SF6">
    <property type="entry name" value="SUPEROXIDE DISMUTASE [MN], MITOCHONDRIAL"/>
    <property type="match status" value="1"/>
</dbReference>
<feature type="domain" description="Manganese/iron superoxide dismutase N-terminal" evidence="10">
    <location>
        <begin position="24"/>
        <end position="105"/>
    </location>
</feature>
<dbReference type="PANTHER" id="PTHR11404">
    <property type="entry name" value="SUPEROXIDE DISMUTASE 2"/>
    <property type="match status" value="1"/>
</dbReference>
<dbReference type="InterPro" id="IPR019832">
    <property type="entry name" value="Mn/Fe_SOD_C"/>
</dbReference>
<sequence length="250" mass="27975">MISRFTSTNLLRGAVRYYGSTSTSYTLPDLPYDYKALEPVIAGEIMEIHHKKHHQAYVTNLNASLEKYAAAESAKDVAAMIGLQSAIKFNGGGHVNHSIFWTNLAPKNAQGGVSPSGPLADAINQQFGSLEKFIEKFNAQTVAIQGSGWGWLGYDKANSKLVISSCANQDPLSTIGLTPLLGIDVWEHAYYLQYKNARADYLKNIWQIVNWSNVAERYSKAKRLKHIHDKIAFNLVNLLYSIHWMDNRIE</sequence>
<keyword evidence="6" id="KW-0464">Manganese</keyword>
<comment type="function">
    <text evidence="9">Destroys radicals which are normally produced within the cells and which are toxic to biological systems.</text>
</comment>
<dbReference type="InterPro" id="IPR036324">
    <property type="entry name" value="Mn/Fe_SOD_N_sf"/>
</dbReference>
<dbReference type="PRINTS" id="PR01703">
    <property type="entry name" value="MNSODISMTASE"/>
</dbReference>
<evidence type="ECO:0000256" key="2">
    <source>
        <dbReference type="ARBA" id="ARBA00008714"/>
    </source>
</evidence>
<dbReference type="OMA" id="GSYEGWK"/>
<evidence type="ECO:0000256" key="5">
    <source>
        <dbReference type="ARBA" id="ARBA00023002"/>
    </source>
</evidence>
<evidence type="ECO:0000256" key="8">
    <source>
        <dbReference type="PIRSR" id="PIRSR000349-1"/>
    </source>
</evidence>
<reference evidence="13" key="1">
    <citation type="journal article" date="2011" name="Genome Res.">
        <title>Phylogeny-wide analysis of social amoeba genomes highlights ancient origins for complex intercellular communication.</title>
        <authorList>
            <person name="Heidel A.J."/>
            <person name="Lawal H.M."/>
            <person name="Felder M."/>
            <person name="Schilde C."/>
            <person name="Helps N.R."/>
            <person name="Tunggal B."/>
            <person name="Rivero F."/>
            <person name="John U."/>
            <person name="Schleicher M."/>
            <person name="Eichinger L."/>
            <person name="Platzer M."/>
            <person name="Noegel A.A."/>
            <person name="Schaap P."/>
            <person name="Gloeckner G."/>
        </authorList>
    </citation>
    <scope>NUCLEOTIDE SEQUENCE [LARGE SCALE GENOMIC DNA]</scope>
    <source>
        <strain evidence="13">SH3</strain>
    </source>
</reference>
<comment type="cofactor">
    <cofactor evidence="1">
        <name>Mn(2+)</name>
        <dbReference type="ChEBI" id="CHEBI:29035"/>
    </cofactor>
</comment>
<feature type="binding site" evidence="8">
    <location>
        <position position="188"/>
    </location>
    <ligand>
        <name>Mn(2+)</name>
        <dbReference type="ChEBI" id="CHEBI:29035"/>
    </ligand>
</feature>
<name>F4QFT0_CACFS</name>
<feature type="binding site" evidence="8">
    <location>
        <position position="97"/>
    </location>
    <ligand>
        <name>Mn(2+)</name>
        <dbReference type="ChEBI" id="CHEBI:29035"/>
    </ligand>
</feature>
<feature type="binding site" evidence="8">
    <location>
        <position position="49"/>
    </location>
    <ligand>
        <name>Mn(2+)</name>
        <dbReference type="ChEBI" id="CHEBI:29035"/>
    </ligand>
</feature>
<dbReference type="GO" id="GO:0030145">
    <property type="term" value="F:manganese ion binding"/>
    <property type="evidence" value="ECO:0007669"/>
    <property type="project" value="TreeGrafter"/>
</dbReference>
<dbReference type="GO" id="GO:0005739">
    <property type="term" value="C:mitochondrion"/>
    <property type="evidence" value="ECO:0007669"/>
    <property type="project" value="TreeGrafter"/>
</dbReference>
<keyword evidence="4 8" id="KW-0479">Metal-binding</keyword>
<dbReference type="FunFam" id="3.55.40.20:FF:000002">
    <property type="entry name" value="Superoxide dismutase"/>
    <property type="match status" value="1"/>
</dbReference>
<dbReference type="InterPro" id="IPR001189">
    <property type="entry name" value="Mn/Fe_SOD"/>
</dbReference>
<evidence type="ECO:0000259" key="11">
    <source>
        <dbReference type="Pfam" id="PF02777"/>
    </source>
</evidence>
<dbReference type="GeneID" id="14866142"/>
<evidence type="ECO:0000313" key="12">
    <source>
        <dbReference type="EMBL" id="EGG14327.1"/>
    </source>
</evidence>
<dbReference type="Pfam" id="PF02777">
    <property type="entry name" value="Sod_Fe_C"/>
    <property type="match status" value="1"/>
</dbReference>
<dbReference type="EC" id="1.15.1.1" evidence="3 9"/>
<dbReference type="PROSITE" id="PS00088">
    <property type="entry name" value="SOD_MN"/>
    <property type="match status" value="1"/>
</dbReference>
<evidence type="ECO:0000256" key="6">
    <source>
        <dbReference type="ARBA" id="ARBA00023211"/>
    </source>
</evidence>
<protein>
    <recommendedName>
        <fullName evidence="3 9">Superoxide dismutase</fullName>
        <ecNumber evidence="3 9">1.15.1.1</ecNumber>
    </recommendedName>
</protein>
<dbReference type="AlphaFoldDB" id="F4QFT0"/>
<comment type="similarity">
    <text evidence="2 9">Belongs to the iron/manganese superoxide dismutase family.</text>
</comment>
<comment type="catalytic activity">
    <reaction evidence="7 9">
        <text>2 superoxide + 2 H(+) = H2O2 + O2</text>
        <dbReference type="Rhea" id="RHEA:20696"/>
        <dbReference type="ChEBI" id="CHEBI:15378"/>
        <dbReference type="ChEBI" id="CHEBI:15379"/>
        <dbReference type="ChEBI" id="CHEBI:16240"/>
        <dbReference type="ChEBI" id="CHEBI:18421"/>
        <dbReference type="EC" id="1.15.1.1"/>
    </reaction>
</comment>
<evidence type="ECO:0000313" key="13">
    <source>
        <dbReference type="Proteomes" id="UP000007797"/>
    </source>
</evidence>
<evidence type="ECO:0000256" key="1">
    <source>
        <dbReference type="ARBA" id="ARBA00001936"/>
    </source>
</evidence>
<keyword evidence="5 9" id="KW-0560">Oxidoreductase</keyword>
<dbReference type="Gene3D" id="1.10.287.990">
    <property type="entry name" value="Fe,Mn superoxide dismutase (SOD) domain"/>
    <property type="match status" value="1"/>
</dbReference>
<evidence type="ECO:0000256" key="9">
    <source>
        <dbReference type="RuleBase" id="RU000414"/>
    </source>
</evidence>
<proteinExistence type="inferred from homology"/>